<accession>A0ABQ0KUT1</accession>
<evidence type="ECO:0000313" key="3">
    <source>
        <dbReference type="Proteomes" id="UP000815677"/>
    </source>
</evidence>
<name>A0ABQ0KUT1_MYCCL</name>
<organism evidence="2 3">
    <name type="scientific">Mycena chlorophos</name>
    <name type="common">Agaric fungus</name>
    <name type="synonym">Agaricus chlorophos</name>
    <dbReference type="NCBI Taxonomy" id="658473"/>
    <lineage>
        <taxon>Eukaryota</taxon>
        <taxon>Fungi</taxon>
        <taxon>Dikarya</taxon>
        <taxon>Basidiomycota</taxon>
        <taxon>Agaricomycotina</taxon>
        <taxon>Agaricomycetes</taxon>
        <taxon>Agaricomycetidae</taxon>
        <taxon>Agaricales</taxon>
        <taxon>Marasmiineae</taxon>
        <taxon>Mycenaceae</taxon>
        <taxon>Mycena</taxon>
    </lineage>
</organism>
<sequence>MKLARRRLRPGEANVAGKMSPKACLPAEASSRPYSSQGLGPKPRRWPGSGRCILWLSEILNTTVDALTKFASFAPAAPIPPRPRFKPRFHPIRSLPHRHHTTIPELVGLEPAAVQAPRLPALRAPHTPCGPAPQ</sequence>
<dbReference type="Proteomes" id="UP000815677">
    <property type="component" value="Unassembled WGS sequence"/>
</dbReference>
<gene>
    <name evidence="2" type="ORF">MCHLO_00196</name>
</gene>
<feature type="region of interest" description="Disordered" evidence="1">
    <location>
        <begin position="1"/>
        <end position="45"/>
    </location>
</feature>
<evidence type="ECO:0000313" key="2">
    <source>
        <dbReference type="EMBL" id="GAT42483.1"/>
    </source>
</evidence>
<evidence type="ECO:0000256" key="1">
    <source>
        <dbReference type="SAM" id="MobiDB-lite"/>
    </source>
</evidence>
<dbReference type="EMBL" id="DF838010">
    <property type="protein sequence ID" value="GAT42483.1"/>
    <property type="molecule type" value="Genomic_DNA"/>
</dbReference>
<keyword evidence="3" id="KW-1185">Reference proteome</keyword>
<protein>
    <submittedName>
        <fullName evidence="2">Uncharacterized protein</fullName>
    </submittedName>
</protein>
<reference evidence="2" key="1">
    <citation type="submission" date="2014-09" db="EMBL/GenBank/DDBJ databases">
        <title>Genome sequence of the luminous mushroom Mycena chlorophos for searching fungal bioluminescence genes.</title>
        <authorList>
            <person name="Tanaka Y."/>
            <person name="Kasuga D."/>
            <person name="Oba Y."/>
            <person name="Hase S."/>
            <person name="Sato K."/>
            <person name="Oba Y."/>
            <person name="Sakakibara Y."/>
        </authorList>
    </citation>
    <scope>NUCLEOTIDE SEQUENCE</scope>
</reference>
<proteinExistence type="predicted"/>